<dbReference type="OrthoDB" id="6270329at2759"/>
<dbReference type="InterPro" id="IPR044607">
    <property type="entry name" value="RKD-like"/>
</dbReference>
<comment type="function">
    <text evidence="1">Putative transcription factor.</text>
</comment>
<evidence type="ECO:0000256" key="3">
    <source>
        <dbReference type="ARBA" id="ARBA00023054"/>
    </source>
</evidence>
<evidence type="ECO:0000256" key="5">
    <source>
        <dbReference type="ARBA" id="ARBA00023163"/>
    </source>
</evidence>
<dbReference type="Pfam" id="PF02042">
    <property type="entry name" value="RWP-RK"/>
    <property type="match status" value="1"/>
</dbReference>
<dbReference type="Proteomes" id="UP000236161">
    <property type="component" value="Unassembled WGS sequence"/>
</dbReference>
<dbReference type="PROSITE" id="PS51519">
    <property type="entry name" value="RWP_RK"/>
    <property type="match status" value="1"/>
</dbReference>
<evidence type="ECO:0000313" key="8">
    <source>
        <dbReference type="EMBL" id="PKA53339.1"/>
    </source>
</evidence>
<dbReference type="GO" id="GO:0003677">
    <property type="term" value="F:DNA binding"/>
    <property type="evidence" value="ECO:0007669"/>
    <property type="project" value="UniProtKB-KW"/>
</dbReference>
<organism evidence="8 9">
    <name type="scientific">Apostasia shenzhenica</name>
    <dbReference type="NCBI Taxonomy" id="1088818"/>
    <lineage>
        <taxon>Eukaryota</taxon>
        <taxon>Viridiplantae</taxon>
        <taxon>Streptophyta</taxon>
        <taxon>Embryophyta</taxon>
        <taxon>Tracheophyta</taxon>
        <taxon>Spermatophyta</taxon>
        <taxon>Magnoliopsida</taxon>
        <taxon>Liliopsida</taxon>
        <taxon>Asparagales</taxon>
        <taxon>Orchidaceae</taxon>
        <taxon>Apostasioideae</taxon>
        <taxon>Apostasia</taxon>
    </lineage>
</organism>
<keyword evidence="6" id="KW-0539">Nucleus</keyword>
<gene>
    <name evidence="8" type="primary">RKD4</name>
    <name evidence="8" type="ORF">AXF42_Ash010069</name>
</gene>
<evidence type="ECO:0000259" key="7">
    <source>
        <dbReference type="PROSITE" id="PS51519"/>
    </source>
</evidence>
<feature type="domain" description="RWP-RK" evidence="7">
    <location>
        <begin position="122"/>
        <end position="204"/>
    </location>
</feature>
<keyword evidence="9" id="KW-1185">Reference proteome</keyword>
<proteinExistence type="predicted"/>
<keyword evidence="5" id="KW-0804">Transcription</keyword>
<evidence type="ECO:0000256" key="6">
    <source>
        <dbReference type="ARBA" id="ARBA00023242"/>
    </source>
</evidence>
<evidence type="ECO:0000256" key="2">
    <source>
        <dbReference type="ARBA" id="ARBA00023015"/>
    </source>
</evidence>
<protein>
    <submittedName>
        <fullName evidence="8">Protein RKD4</fullName>
    </submittedName>
</protein>
<accession>A0A2I0ACS5</accession>
<dbReference type="STRING" id="1088818.A0A2I0ACS5"/>
<dbReference type="PANTHER" id="PTHR46373:SF2">
    <property type="entry name" value="RWP-RK DOMAIN-CONTAINING PROTEIN"/>
    <property type="match status" value="1"/>
</dbReference>
<evidence type="ECO:0000256" key="4">
    <source>
        <dbReference type="ARBA" id="ARBA00023125"/>
    </source>
</evidence>
<dbReference type="InterPro" id="IPR003035">
    <property type="entry name" value="RWP-RK_dom"/>
</dbReference>
<sequence>MEVDADQNSIFWHLFDEASAIDGGLMAFPDFLEEEGDYPLGCTDAAVPTFSSGSDELLPLPDCLDYKAIPLSCLPQPPPELRGMGNCSPELEWDYVQCLAGPCTPQPELLMEYDHPGECRLLESLPAKRRRSRSGEIGMEEIRAYFDMPITRAATKMNVGLTVLKKRCRDLGISRWPHRKMKSLNTLIQNIQVFNFHARILYVLSLSLSLLL</sequence>
<evidence type="ECO:0000256" key="1">
    <source>
        <dbReference type="ARBA" id="ARBA00004049"/>
    </source>
</evidence>
<dbReference type="AlphaFoldDB" id="A0A2I0ACS5"/>
<evidence type="ECO:0000313" key="9">
    <source>
        <dbReference type="Proteomes" id="UP000236161"/>
    </source>
</evidence>
<dbReference type="PANTHER" id="PTHR46373">
    <property type="entry name" value="PROTEIN RKD4"/>
    <property type="match status" value="1"/>
</dbReference>
<keyword evidence="2" id="KW-0805">Transcription regulation</keyword>
<dbReference type="GO" id="GO:0003700">
    <property type="term" value="F:DNA-binding transcription factor activity"/>
    <property type="evidence" value="ECO:0007669"/>
    <property type="project" value="InterPro"/>
</dbReference>
<reference evidence="8 9" key="1">
    <citation type="journal article" date="2017" name="Nature">
        <title>The Apostasia genome and the evolution of orchids.</title>
        <authorList>
            <person name="Zhang G.Q."/>
            <person name="Liu K.W."/>
            <person name="Li Z."/>
            <person name="Lohaus R."/>
            <person name="Hsiao Y.Y."/>
            <person name="Niu S.C."/>
            <person name="Wang J.Y."/>
            <person name="Lin Y.C."/>
            <person name="Xu Q."/>
            <person name="Chen L.J."/>
            <person name="Yoshida K."/>
            <person name="Fujiwara S."/>
            <person name="Wang Z.W."/>
            <person name="Zhang Y.Q."/>
            <person name="Mitsuda N."/>
            <person name="Wang M."/>
            <person name="Liu G.H."/>
            <person name="Pecoraro L."/>
            <person name="Huang H.X."/>
            <person name="Xiao X.J."/>
            <person name="Lin M."/>
            <person name="Wu X.Y."/>
            <person name="Wu W.L."/>
            <person name="Chen Y.Y."/>
            <person name="Chang S.B."/>
            <person name="Sakamoto S."/>
            <person name="Ohme-Takagi M."/>
            <person name="Yagi M."/>
            <person name="Zeng S.J."/>
            <person name="Shen C.Y."/>
            <person name="Yeh C.M."/>
            <person name="Luo Y.B."/>
            <person name="Tsai W.C."/>
            <person name="Van de Peer Y."/>
            <person name="Liu Z.J."/>
        </authorList>
    </citation>
    <scope>NUCLEOTIDE SEQUENCE [LARGE SCALE GENOMIC DNA]</scope>
    <source>
        <strain evidence="9">cv. Shenzhen</strain>
        <tissue evidence="8">Stem</tissue>
    </source>
</reference>
<dbReference type="EMBL" id="KZ451999">
    <property type="protein sequence ID" value="PKA53339.1"/>
    <property type="molecule type" value="Genomic_DNA"/>
</dbReference>
<name>A0A2I0ACS5_9ASPA</name>
<keyword evidence="4" id="KW-0238">DNA-binding</keyword>
<keyword evidence="3" id="KW-0175">Coiled coil</keyword>